<comment type="caution">
    <text evidence="1">The sequence shown here is derived from an EMBL/GenBank/DDBJ whole genome shotgun (WGS) entry which is preliminary data.</text>
</comment>
<sequence>MSVTKSKLFSFLSRSGLYSVEEREGRLVISFSSLDLEGVLGGYAEITIEGREEGGKVYLQRVAVVRNGWREEVSVEALEGWLEYIERTEGGAGSAPQS</sequence>
<dbReference type="EMBL" id="DTIB01000039">
    <property type="protein sequence ID" value="HGB24779.1"/>
    <property type="molecule type" value="Genomic_DNA"/>
</dbReference>
<name>A0A7C3WJB1_THEPE</name>
<accession>A0A7C3WJB1</accession>
<gene>
    <name evidence="1" type="ORF">ENV88_01770</name>
</gene>
<dbReference type="AlphaFoldDB" id="A0A7C3WJB1"/>
<evidence type="ECO:0000313" key="1">
    <source>
        <dbReference type="EMBL" id="HGB24779.1"/>
    </source>
</evidence>
<organism evidence="1">
    <name type="scientific">Thermofilum pendens</name>
    <dbReference type="NCBI Taxonomy" id="2269"/>
    <lineage>
        <taxon>Archaea</taxon>
        <taxon>Thermoproteota</taxon>
        <taxon>Thermoprotei</taxon>
        <taxon>Thermofilales</taxon>
        <taxon>Thermofilaceae</taxon>
        <taxon>Thermofilum</taxon>
    </lineage>
</organism>
<proteinExistence type="predicted"/>
<reference evidence="1" key="1">
    <citation type="journal article" date="2020" name="mSystems">
        <title>Genome- and Community-Level Interaction Insights into Carbon Utilization and Element Cycling Functions of Hydrothermarchaeota in Hydrothermal Sediment.</title>
        <authorList>
            <person name="Zhou Z."/>
            <person name="Liu Y."/>
            <person name="Xu W."/>
            <person name="Pan J."/>
            <person name="Luo Z.H."/>
            <person name="Li M."/>
        </authorList>
    </citation>
    <scope>NUCLEOTIDE SEQUENCE [LARGE SCALE GENOMIC DNA]</scope>
    <source>
        <strain evidence="1">SpSt-8</strain>
    </source>
</reference>
<protein>
    <submittedName>
        <fullName evidence="1">Uncharacterized protein</fullName>
    </submittedName>
</protein>